<organism evidence="2">
    <name type="scientific">hydrothermal vent metagenome</name>
    <dbReference type="NCBI Taxonomy" id="652676"/>
    <lineage>
        <taxon>unclassified sequences</taxon>
        <taxon>metagenomes</taxon>
        <taxon>ecological metagenomes</taxon>
    </lineage>
</organism>
<protein>
    <submittedName>
        <fullName evidence="2">Uncharacterized protein</fullName>
    </submittedName>
</protein>
<dbReference type="EMBL" id="FAXA01000323">
    <property type="protein sequence ID" value="CUV02859.1"/>
    <property type="molecule type" value="Genomic_DNA"/>
</dbReference>
<proteinExistence type="predicted"/>
<accession>A0A160V9Z5</accession>
<gene>
    <name evidence="2" type="ORF">MGWOODY_Clf404</name>
</gene>
<evidence type="ECO:0000256" key="1">
    <source>
        <dbReference type="SAM" id="MobiDB-lite"/>
    </source>
</evidence>
<evidence type="ECO:0000313" key="2">
    <source>
        <dbReference type="EMBL" id="CUV02859.1"/>
    </source>
</evidence>
<feature type="region of interest" description="Disordered" evidence="1">
    <location>
        <begin position="1"/>
        <end position="99"/>
    </location>
</feature>
<sequence>MANGAVNPGSNAKGMGTAGSSVGKNVGGRLPRRRLTKRAANAMAIDCATTPPSPTPKMRPQALQSPVAAGGGDKPDGEFAASGADEPKEHGGDIQSGELRSLRLIITIGMPDMREAPRLNRALLS</sequence>
<dbReference type="AlphaFoldDB" id="A0A160V9Z5"/>
<name>A0A160V9Z5_9ZZZZ</name>
<reference evidence="2" key="1">
    <citation type="submission" date="2015-10" db="EMBL/GenBank/DDBJ databases">
        <authorList>
            <person name="Gilbert D.G."/>
        </authorList>
    </citation>
    <scope>NUCLEOTIDE SEQUENCE</scope>
</reference>